<dbReference type="SUPFAM" id="SSF56112">
    <property type="entry name" value="Protein kinase-like (PK-like)"/>
    <property type="match status" value="1"/>
</dbReference>
<dbReference type="PROSITE" id="PS00108">
    <property type="entry name" value="PROTEIN_KINASE_ST"/>
    <property type="match status" value="1"/>
</dbReference>
<keyword evidence="2" id="KW-0808">Transferase</keyword>
<dbReference type="InterPro" id="IPR000719">
    <property type="entry name" value="Prot_kinase_dom"/>
</dbReference>
<dbReference type="Pfam" id="PF00069">
    <property type="entry name" value="Pkinase"/>
    <property type="match status" value="1"/>
</dbReference>
<dbReference type="PANTHER" id="PTHR24345:SF0">
    <property type="entry name" value="CELL CYCLE SERINE_THREONINE-PROTEIN KINASE CDC5_MSD2"/>
    <property type="match status" value="1"/>
</dbReference>
<keyword evidence="3 6" id="KW-0547">Nucleotide-binding</keyword>
<reference evidence="11 14" key="1">
    <citation type="journal article" date="2015" name="Parasit. Vectors">
        <title>Draft genome of the scabies mite.</title>
        <authorList>
            <person name="Rider S.D.Jr."/>
            <person name="Morgan M.S."/>
            <person name="Arlian L.G."/>
        </authorList>
    </citation>
    <scope>NUCLEOTIDE SEQUENCE [LARGE SCALE GENOMIC DNA]</scope>
    <source>
        <strain evidence="11">Arlian Lab</strain>
    </source>
</reference>
<evidence type="ECO:0000256" key="5">
    <source>
        <dbReference type="ARBA" id="ARBA00022840"/>
    </source>
</evidence>
<evidence type="ECO:0000313" key="11">
    <source>
        <dbReference type="EMBL" id="KPM11821.1"/>
    </source>
</evidence>
<comment type="similarity">
    <text evidence="7">Belongs to the protein kinase superfamily.</text>
</comment>
<protein>
    <submittedName>
        <fullName evidence="11">Protein tyrosine kinase-like protein 2</fullName>
    </submittedName>
    <submittedName>
        <fullName evidence="10">Serine/threonine-protein kinase SIK2</fullName>
    </submittedName>
</protein>
<dbReference type="GO" id="GO:0005524">
    <property type="term" value="F:ATP binding"/>
    <property type="evidence" value="ECO:0007669"/>
    <property type="project" value="UniProtKB-UniRule"/>
</dbReference>
<dbReference type="PANTHER" id="PTHR24345">
    <property type="entry name" value="SERINE/THREONINE-PROTEIN KINASE PLK"/>
    <property type="match status" value="1"/>
</dbReference>
<dbReference type="AlphaFoldDB" id="A0A132ALH7"/>
<evidence type="ECO:0000256" key="4">
    <source>
        <dbReference type="ARBA" id="ARBA00022777"/>
    </source>
</evidence>
<dbReference type="PROSITE" id="PS50011">
    <property type="entry name" value="PROTEIN_KINASE_DOM"/>
    <property type="match status" value="1"/>
</dbReference>
<dbReference type="InterPro" id="IPR017441">
    <property type="entry name" value="Protein_kinase_ATP_BS"/>
</dbReference>
<evidence type="ECO:0000256" key="2">
    <source>
        <dbReference type="ARBA" id="ARBA00022679"/>
    </source>
</evidence>
<reference evidence="10" key="3">
    <citation type="submission" date="2020-01" db="EMBL/GenBank/DDBJ databases">
        <authorList>
            <person name="Korhonen P.K.K."/>
            <person name="Guangxu M.G."/>
            <person name="Wang T.W."/>
            <person name="Stroehlein A.J.S."/>
            <person name="Young N.D."/>
            <person name="Ang C.-S.A."/>
            <person name="Fernando D.W.F."/>
            <person name="Lu H.L."/>
            <person name="Taylor S.T."/>
            <person name="Ehtesham M.E.M."/>
            <person name="Najaraj S.H.N."/>
            <person name="Harsha G.H.G."/>
            <person name="Madugundu A.M."/>
            <person name="Renuse S.R."/>
            <person name="Holt D.H."/>
            <person name="Pandey A.P."/>
            <person name="Papenfuss A.P."/>
            <person name="Gasser R.B.G."/>
            <person name="Fischer K.F."/>
        </authorList>
    </citation>
    <scope>NUCLEOTIDE SEQUENCE</scope>
    <source>
        <strain evidence="10">SSS_KF_BRIS2020</strain>
    </source>
</reference>
<evidence type="ECO:0000259" key="9">
    <source>
        <dbReference type="PROSITE" id="PS50011"/>
    </source>
</evidence>
<dbReference type="InterPro" id="IPR008271">
    <property type="entry name" value="Ser/Thr_kinase_AS"/>
</dbReference>
<feature type="binding site" evidence="6">
    <location>
        <position position="106"/>
    </location>
    <ligand>
        <name>ATP</name>
        <dbReference type="ChEBI" id="CHEBI:30616"/>
    </ligand>
</feature>
<evidence type="ECO:0000313" key="13">
    <source>
        <dbReference type="Proteomes" id="UP000070412"/>
    </source>
</evidence>
<evidence type="ECO:0000256" key="7">
    <source>
        <dbReference type="RuleBase" id="RU000304"/>
    </source>
</evidence>
<gene>
    <name evidence="11" type="ORF">QR98_0103970</name>
    <name evidence="10" type="ORF">SSS_8321</name>
</gene>
<feature type="region of interest" description="Disordered" evidence="8">
    <location>
        <begin position="1"/>
        <end position="29"/>
    </location>
</feature>
<feature type="domain" description="Protein kinase" evidence="9">
    <location>
        <begin position="77"/>
        <end position="332"/>
    </location>
</feature>
<name>A0A132ALH7_SARSC</name>
<dbReference type="Proteomes" id="UP000070412">
    <property type="component" value="Unassembled WGS sequence"/>
</dbReference>
<dbReference type="SMART" id="SM00220">
    <property type="entry name" value="S_TKc"/>
    <property type="match status" value="1"/>
</dbReference>
<keyword evidence="1 7" id="KW-0723">Serine/threonine-protein kinase</keyword>
<keyword evidence="13" id="KW-1185">Reference proteome</keyword>
<evidence type="ECO:0000313" key="14">
    <source>
        <dbReference type="Proteomes" id="UP000616769"/>
    </source>
</evidence>
<accession>A0A132ALH7</accession>
<dbReference type="PROSITE" id="PS00107">
    <property type="entry name" value="PROTEIN_KINASE_ATP"/>
    <property type="match status" value="1"/>
</dbReference>
<evidence type="ECO:0000256" key="8">
    <source>
        <dbReference type="SAM" id="MobiDB-lite"/>
    </source>
</evidence>
<evidence type="ECO:0000256" key="3">
    <source>
        <dbReference type="ARBA" id="ARBA00022741"/>
    </source>
</evidence>
<dbReference type="GO" id="GO:0005634">
    <property type="term" value="C:nucleus"/>
    <property type="evidence" value="ECO:0007669"/>
    <property type="project" value="TreeGrafter"/>
</dbReference>
<keyword evidence="4 11" id="KW-0418">Kinase</keyword>
<sequence length="332" mass="39422">MGKNDATLSRSQKRKYSPSAEENETRIQYHKTANHDVKISKFDQIKQIPQEIDSTLEQRRSNRLRNNHVKDILNKGYKLKTYIGHGSYAHVFRVRDLRFNRDVAIKLIELDKCSKHYKEVCLRNEIYVIRELDHENIVKFFEAFNTTMAYIMVMELVENGTFADYLRKNGALSEEQTRKLFRGVFNGVEYMHKRLIAHRDLKLENLMLTKSMEPKIVDFSLSLIWDGKHLVSDWCGTPPYFAPEILQRKPYNPLGSDVWSLGVCVYIMLNDTLPFIGQDDQETLQKQLNRDWKFRTKYERFIGEDLKQIIRSMLEPDIYMRIRINELIQLKF</sequence>
<dbReference type="FunFam" id="1.10.510.10:FF:000571">
    <property type="entry name" value="Maternal embryonic leucine zipper kinase"/>
    <property type="match status" value="1"/>
</dbReference>
<dbReference type="EnsemblMetazoa" id="SSS_8321s_mrna">
    <property type="protein sequence ID" value="KAF7488417.1"/>
    <property type="gene ID" value="SSS_8321"/>
</dbReference>
<evidence type="ECO:0000256" key="1">
    <source>
        <dbReference type="ARBA" id="ARBA00022527"/>
    </source>
</evidence>
<feature type="compositionally biased region" description="Polar residues" evidence="8">
    <location>
        <begin position="1"/>
        <end position="10"/>
    </location>
</feature>
<dbReference type="GO" id="GO:0004674">
    <property type="term" value="F:protein serine/threonine kinase activity"/>
    <property type="evidence" value="ECO:0007669"/>
    <property type="project" value="UniProtKB-KW"/>
</dbReference>
<reference evidence="13" key="2">
    <citation type="journal article" date="2020" name="PLoS Negl. Trop. Dis.">
        <title>High-quality nuclear genome for Sarcoptes scabiei-A critical resource for a neglected parasite.</title>
        <authorList>
            <person name="Korhonen P.K."/>
            <person name="Gasser R.B."/>
            <person name="Ma G."/>
            <person name="Wang T."/>
            <person name="Stroehlein A.J."/>
            <person name="Young N.D."/>
            <person name="Ang C.S."/>
            <person name="Fernando D.D."/>
            <person name="Lu H.C."/>
            <person name="Taylor S."/>
            <person name="Reynolds S.L."/>
            <person name="Mofiz E."/>
            <person name="Najaraj S.H."/>
            <person name="Gowda H."/>
            <person name="Madugundu A."/>
            <person name="Renuse S."/>
            <person name="Holt D."/>
            <person name="Pandey A."/>
            <person name="Papenfuss A.T."/>
            <person name="Fischer K."/>
        </authorList>
    </citation>
    <scope>NUCLEOTIDE SEQUENCE [LARGE SCALE GENOMIC DNA]</scope>
</reference>
<dbReference type="VEuPathDB" id="VectorBase:SSCA004796"/>
<evidence type="ECO:0000256" key="6">
    <source>
        <dbReference type="PROSITE-ProRule" id="PRU10141"/>
    </source>
</evidence>
<dbReference type="EMBL" id="JXLN01018045">
    <property type="protein sequence ID" value="KPM11821.1"/>
    <property type="molecule type" value="Genomic_DNA"/>
</dbReference>
<keyword evidence="5 6" id="KW-0067">ATP-binding</keyword>
<dbReference type="Gene3D" id="1.10.510.10">
    <property type="entry name" value="Transferase(Phosphotransferase) domain 1"/>
    <property type="match status" value="1"/>
</dbReference>
<reference evidence="12" key="4">
    <citation type="submission" date="2022-06" db="UniProtKB">
        <authorList>
            <consortium name="EnsemblMetazoa"/>
        </authorList>
    </citation>
    <scope>IDENTIFICATION</scope>
</reference>
<dbReference type="Proteomes" id="UP000616769">
    <property type="component" value="Unassembled WGS sequence"/>
</dbReference>
<dbReference type="EMBL" id="WVUK01000066">
    <property type="protein sequence ID" value="KAF7488417.1"/>
    <property type="molecule type" value="Genomic_DNA"/>
</dbReference>
<proteinExistence type="inferred from homology"/>
<dbReference type="OrthoDB" id="541276at2759"/>
<evidence type="ECO:0000313" key="10">
    <source>
        <dbReference type="EMBL" id="KAF7488417.1"/>
    </source>
</evidence>
<organism evidence="11 14">
    <name type="scientific">Sarcoptes scabiei</name>
    <name type="common">Itch mite</name>
    <name type="synonym">Acarus scabiei</name>
    <dbReference type="NCBI Taxonomy" id="52283"/>
    <lineage>
        <taxon>Eukaryota</taxon>
        <taxon>Metazoa</taxon>
        <taxon>Ecdysozoa</taxon>
        <taxon>Arthropoda</taxon>
        <taxon>Chelicerata</taxon>
        <taxon>Arachnida</taxon>
        <taxon>Acari</taxon>
        <taxon>Acariformes</taxon>
        <taxon>Sarcoptiformes</taxon>
        <taxon>Astigmata</taxon>
        <taxon>Psoroptidia</taxon>
        <taxon>Sarcoptoidea</taxon>
        <taxon>Sarcoptidae</taxon>
        <taxon>Sarcoptinae</taxon>
        <taxon>Sarcoptes</taxon>
    </lineage>
</organism>
<dbReference type="InterPro" id="IPR011009">
    <property type="entry name" value="Kinase-like_dom_sf"/>
</dbReference>
<evidence type="ECO:0000313" key="12">
    <source>
        <dbReference type="EnsemblMetazoa" id="KAF7488417.1"/>
    </source>
</evidence>